<name>A0A4R1R149_9FIRM</name>
<dbReference type="GO" id="GO:0003677">
    <property type="term" value="F:DNA binding"/>
    <property type="evidence" value="ECO:0007669"/>
    <property type="project" value="UniProtKB-UniRule"/>
</dbReference>
<gene>
    <name evidence="4" type="ORF">EDD76_105226</name>
</gene>
<dbReference type="PROSITE" id="PS50977">
    <property type="entry name" value="HTH_TETR_2"/>
    <property type="match status" value="1"/>
</dbReference>
<dbReference type="InterPro" id="IPR001647">
    <property type="entry name" value="HTH_TetR"/>
</dbReference>
<dbReference type="RefSeq" id="WP_051869374.1">
    <property type="nucleotide sequence ID" value="NZ_JPNB01000001.1"/>
</dbReference>
<dbReference type="EMBL" id="SLUO01000005">
    <property type="protein sequence ID" value="TCL59050.1"/>
    <property type="molecule type" value="Genomic_DNA"/>
</dbReference>
<protein>
    <submittedName>
        <fullName evidence="4">TetR family transcriptional regulator</fullName>
    </submittedName>
</protein>
<dbReference type="Pfam" id="PF00440">
    <property type="entry name" value="TetR_N"/>
    <property type="match status" value="1"/>
</dbReference>
<keyword evidence="1 2" id="KW-0238">DNA-binding</keyword>
<dbReference type="STRING" id="1469948.GCA_000732725_01931"/>
<keyword evidence="5" id="KW-1185">Reference proteome</keyword>
<feature type="domain" description="HTH tetR-type" evidence="3">
    <location>
        <begin position="5"/>
        <end position="67"/>
    </location>
</feature>
<dbReference type="Gene3D" id="1.10.357.10">
    <property type="entry name" value="Tetracycline Repressor, domain 2"/>
    <property type="match status" value="1"/>
</dbReference>
<evidence type="ECO:0000256" key="1">
    <source>
        <dbReference type="ARBA" id="ARBA00023125"/>
    </source>
</evidence>
<dbReference type="SUPFAM" id="SSF46689">
    <property type="entry name" value="Homeodomain-like"/>
    <property type="match status" value="1"/>
</dbReference>
<dbReference type="AlphaFoldDB" id="A0A4R1R149"/>
<comment type="caution">
    <text evidence="4">The sequence shown here is derived from an EMBL/GenBank/DDBJ whole genome shotgun (WGS) entry which is preliminary data.</text>
</comment>
<evidence type="ECO:0000256" key="2">
    <source>
        <dbReference type="PROSITE-ProRule" id="PRU00335"/>
    </source>
</evidence>
<dbReference type="Proteomes" id="UP000295718">
    <property type="component" value="Unassembled WGS sequence"/>
</dbReference>
<feature type="DNA-binding region" description="H-T-H motif" evidence="2">
    <location>
        <begin position="30"/>
        <end position="49"/>
    </location>
</feature>
<evidence type="ECO:0000313" key="5">
    <source>
        <dbReference type="Proteomes" id="UP000295718"/>
    </source>
</evidence>
<reference evidence="4 5" key="1">
    <citation type="submission" date="2019-03" db="EMBL/GenBank/DDBJ databases">
        <title>Genomic Encyclopedia of Type Strains, Phase IV (KMG-IV): sequencing the most valuable type-strain genomes for metagenomic binning, comparative biology and taxonomic classification.</title>
        <authorList>
            <person name="Goeker M."/>
        </authorList>
    </citation>
    <scope>NUCLEOTIDE SEQUENCE [LARGE SCALE GENOMIC DNA]</scope>
    <source>
        <strain evidence="4 5">DSM 100556</strain>
    </source>
</reference>
<dbReference type="InterPro" id="IPR009057">
    <property type="entry name" value="Homeodomain-like_sf"/>
</dbReference>
<proteinExistence type="predicted"/>
<evidence type="ECO:0000259" key="3">
    <source>
        <dbReference type="PROSITE" id="PS50977"/>
    </source>
</evidence>
<organism evidence="4 5">
    <name type="scientific">Kineothrix alysoides</name>
    <dbReference type="NCBI Taxonomy" id="1469948"/>
    <lineage>
        <taxon>Bacteria</taxon>
        <taxon>Bacillati</taxon>
        <taxon>Bacillota</taxon>
        <taxon>Clostridia</taxon>
        <taxon>Lachnospirales</taxon>
        <taxon>Lachnospiraceae</taxon>
        <taxon>Kineothrix</taxon>
    </lineage>
</organism>
<evidence type="ECO:0000313" key="4">
    <source>
        <dbReference type="EMBL" id="TCL59050.1"/>
    </source>
</evidence>
<sequence>MKNSSDIKESIITAATGLIQQSSGNISEITTRAIAGKANVGIGLINYHFQSKDNLITICVQRIIQQVILSFSMEGKTYTDDKERLTDWAVHVFDFLFENPAISRISILGDLSDYRSDCNSVKTQKGFMFALDDKVPEADKQMLSFILTAAMQTAFLSRQITKELLGYDLDHASHRKVFITKLVKVLFNEAKKEEGDLI</sequence>
<accession>A0A4R1R149</accession>